<dbReference type="InterPro" id="IPR002931">
    <property type="entry name" value="Transglutaminase-like"/>
</dbReference>
<protein>
    <submittedName>
        <fullName evidence="3">Protein-glutamine gamma-glutamyltransferase</fullName>
        <ecNumber evidence="3">2.3.2.13</ecNumber>
    </submittedName>
</protein>
<dbReference type="EMBL" id="FMSV02000046">
    <property type="protein sequence ID" value="SEH04349.1"/>
    <property type="molecule type" value="Genomic_DNA"/>
</dbReference>
<dbReference type="SMART" id="SM00460">
    <property type="entry name" value="TGc"/>
    <property type="match status" value="1"/>
</dbReference>
<dbReference type="Proteomes" id="UP000236724">
    <property type="component" value="Unassembled WGS sequence"/>
</dbReference>
<dbReference type="OrthoDB" id="9804872at2"/>
<dbReference type="Pfam" id="PF13559">
    <property type="entry name" value="DUF4129"/>
    <property type="match status" value="1"/>
</dbReference>
<evidence type="ECO:0000256" key="1">
    <source>
        <dbReference type="SAM" id="Phobius"/>
    </source>
</evidence>
<dbReference type="Pfam" id="PF11992">
    <property type="entry name" value="TgpA_N"/>
    <property type="match status" value="1"/>
</dbReference>
<name>A0A1H6F504_9GAMM</name>
<dbReference type="EC" id="2.3.2.13" evidence="3"/>
<feature type="domain" description="Transglutaminase-like" evidence="2">
    <location>
        <begin position="404"/>
        <end position="475"/>
    </location>
</feature>
<dbReference type="Pfam" id="PF01841">
    <property type="entry name" value="Transglut_core"/>
    <property type="match status" value="1"/>
</dbReference>
<gene>
    <name evidence="3" type="primary">tgpA_1</name>
    <name evidence="3" type="ORF">MBHS_00195</name>
</gene>
<dbReference type="InterPro" id="IPR038765">
    <property type="entry name" value="Papain-like_cys_pep_sf"/>
</dbReference>
<keyword evidence="1" id="KW-0472">Membrane</keyword>
<feature type="transmembrane region" description="Helical" evidence="1">
    <location>
        <begin position="100"/>
        <end position="117"/>
    </location>
</feature>
<keyword evidence="1" id="KW-1133">Transmembrane helix</keyword>
<proteinExistence type="predicted"/>
<dbReference type="SUPFAM" id="SSF54001">
    <property type="entry name" value="Cysteine proteinases"/>
    <property type="match status" value="1"/>
</dbReference>
<reference evidence="3 4" key="1">
    <citation type="submission" date="2016-10" db="EMBL/GenBank/DDBJ databases">
        <authorList>
            <person name="de Groot N.N."/>
        </authorList>
    </citation>
    <scope>NUCLEOTIDE SEQUENCE [LARGE SCALE GENOMIC DNA]</scope>
    <source>
        <strain evidence="3">MBHS1</strain>
    </source>
</reference>
<dbReference type="InterPro" id="IPR052901">
    <property type="entry name" value="Bact_TGase-like"/>
</dbReference>
<organism evidence="3 4">
    <name type="scientific">Candidatus Venteria ishoeyi</name>
    <dbReference type="NCBI Taxonomy" id="1899563"/>
    <lineage>
        <taxon>Bacteria</taxon>
        <taxon>Pseudomonadati</taxon>
        <taxon>Pseudomonadota</taxon>
        <taxon>Gammaproteobacteria</taxon>
        <taxon>Thiotrichales</taxon>
        <taxon>Thiotrichaceae</taxon>
        <taxon>Venteria</taxon>
    </lineage>
</organism>
<evidence type="ECO:0000259" key="2">
    <source>
        <dbReference type="SMART" id="SM00460"/>
    </source>
</evidence>
<keyword evidence="3" id="KW-0808">Transferase</keyword>
<dbReference type="PANTHER" id="PTHR42736">
    <property type="entry name" value="PROTEIN-GLUTAMINE GAMMA-GLUTAMYLTRANSFERASE"/>
    <property type="match status" value="1"/>
</dbReference>
<feature type="transmembrane region" description="Helical" evidence="1">
    <location>
        <begin position="123"/>
        <end position="139"/>
    </location>
</feature>
<keyword evidence="3" id="KW-0012">Acyltransferase</keyword>
<feature type="transmembrane region" description="Helical" evidence="1">
    <location>
        <begin position="160"/>
        <end position="178"/>
    </location>
</feature>
<feature type="transmembrane region" description="Helical" evidence="1">
    <location>
        <begin position="20"/>
        <end position="40"/>
    </location>
</feature>
<dbReference type="InterPro" id="IPR021878">
    <property type="entry name" value="TgpA_N"/>
</dbReference>
<dbReference type="Gene3D" id="3.10.620.30">
    <property type="match status" value="1"/>
</dbReference>
<keyword evidence="4" id="KW-1185">Reference proteome</keyword>
<evidence type="ECO:0000313" key="4">
    <source>
        <dbReference type="Proteomes" id="UP000236724"/>
    </source>
</evidence>
<keyword evidence="1" id="KW-0812">Transmembrane</keyword>
<dbReference type="AlphaFoldDB" id="A0A1H6F504"/>
<evidence type="ECO:0000313" key="3">
    <source>
        <dbReference type="EMBL" id="SEH04349.1"/>
    </source>
</evidence>
<feature type="transmembrane region" description="Helical" evidence="1">
    <location>
        <begin position="554"/>
        <end position="574"/>
    </location>
</feature>
<dbReference type="RefSeq" id="WP_103918424.1">
    <property type="nucleotide sequence ID" value="NZ_FMSV02000046.1"/>
</dbReference>
<dbReference type="PANTHER" id="PTHR42736:SF1">
    <property type="entry name" value="PROTEIN-GLUTAMINE GAMMA-GLUTAMYLTRANSFERASE"/>
    <property type="match status" value="1"/>
</dbReference>
<dbReference type="GO" id="GO:0003810">
    <property type="term" value="F:protein-glutamine gamma-glutamyltransferase activity"/>
    <property type="evidence" value="ECO:0007669"/>
    <property type="project" value="UniProtKB-EC"/>
</dbReference>
<accession>A0A1H6F504</accession>
<sequence>MNRKTLQWLNLSLILAFLPHIVRLPWWLPPIFLGLLFWRYWALAHAQHLPGALLRTLLTITLAAVIVIHYKGLYGRDAGIALLVGLLGLKMLELRGHREMIILIFLSYFLIMTHFLYSQSIPTALYLMLVLLITTGTLISIHDTQNGLDIRQRLQLSTRLLVQAMPLALVLFVLFPRLPTPLWGIPETSPDKALSGISESMSPGSFSELSLSDKVAFRVRFPAQRPKNHQLYWRGLVLWHTDGSTWTQGTPPLSAAKIRVSGTPVSYEITLEPHQQNWLYSLDISPDAAQGLPLRLALHREAGQQQRLRRKLYRRVQYRMQAYPDYQLSYQQLNSATSLRTFHRALQLPAGAHPKARALAQSWQEDNPNPEAIIKRALLYFSDNEFEYTLAPELMPDDPVDSFLFDKRAGFCEHYSSAFVTLMRAASIPARVVVGYQGGTINPLGDFLTVRARDAHAWTEVWLAGKGWIRIDPTAEVAPSRVNQGIATALPESVRPLGMLLDENSWLFISWQQLRYGLDAINNSWNQWVLNYNSAQQNHLLSRIGLEHISKRNLLLLLLICLGVLTLLAAWWILSGYHWHKKDPLQQQYLRFCRKLAGSGLVRQPWEGSEDFARRAVRQQPASSEQIWAISEMYARLRYRENDPRTLKSGLKTLKNLIRYFHPVKGRK</sequence>
<dbReference type="InterPro" id="IPR025403">
    <property type="entry name" value="TgpA-like_C"/>
</dbReference>
<feature type="transmembrane region" description="Helical" evidence="1">
    <location>
        <begin position="52"/>
        <end position="70"/>
    </location>
</feature>